<sequence>MTFRFMSYGMLLDEDGATEGVTSPEACCVRLVNLRAWLGGDVVEGEEVALMEDDASYEDSISVDYKLDDGDDGDDERALNLWQAVINGSDVPTHIELDVMVSYIRLHMPTEFKRLSAIIAQQATGRIGPDYDRHGVEIPELIIDAIEQARFHALSNIRNCIDPEIEFCKAYVFKKDPTRIFEVLVSKTPLNGFV</sequence>
<dbReference type="OrthoDB" id="5095686at2759"/>
<protein>
    <submittedName>
        <fullName evidence="1">Uncharacterized protein</fullName>
    </submittedName>
</protein>
<dbReference type="Proteomes" id="UP000536711">
    <property type="component" value="Unassembled WGS sequence"/>
</dbReference>
<organism evidence="1 2">
    <name type="scientific">Fusarium acutatum</name>
    <dbReference type="NCBI Taxonomy" id="78861"/>
    <lineage>
        <taxon>Eukaryota</taxon>
        <taxon>Fungi</taxon>
        <taxon>Dikarya</taxon>
        <taxon>Ascomycota</taxon>
        <taxon>Pezizomycotina</taxon>
        <taxon>Sordariomycetes</taxon>
        <taxon>Hypocreomycetidae</taxon>
        <taxon>Hypocreales</taxon>
        <taxon>Nectriaceae</taxon>
        <taxon>Fusarium</taxon>
        <taxon>Fusarium fujikuroi species complex</taxon>
    </lineage>
</organism>
<evidence type="ECO:0000313" key="1">
    <source>
        <dbReference type="EMBL" id="KAF4429648.1"/>
    </source>
</evidence>
<comment type="caution">
    <text evidence="1">The sequence shown here is derived from an EMBL/GenBank/DDBJ whole genome shotgun (WGS) entry which is preliminary data.</text>
</comment>
<gene>
    <name evidence="1" type="ORF">FACUT_9056</name>
</gene>
<reference evidence="1 2" key="1">
    <citation type="submission" date="2020-01" db="EMBL/GenBank/DDBJ databases">
        <title>Identification and distribution of gene clusters putatively required for synthesis of sphingolipid metabolism inhibitors in phylogenetically diverse species of the filamentous fungus Fusarium.</title>
        <authorList>
            <person name="Kim H.-S."/>
            <person name="Busman M."/>
            <person name="Brown D.W."/>
            <person name="Divon H."/>
            <person name="Uhlig S."/>
            <person name="Proctor R.H."/>
        </authorList>
    </citation>
    <scope>NUCLEOTIDE SEQUENCE [LARGE SCALE GENOMIC DNA]</scope>
    <source>
        <strain evidence="1 2">NRRL 13308</strain>
    </source>
</reference>
<keyword evidence="2" id="KW-1185">Reference proteome</keyword>
<dbReference type="AlphaFoldDB" id="A0A8H4JIZ0"/>
<evidence type="ECO:0000313" key="2">
    <source>
        <dbReference type="Proteomes" id="UP000536711"/>
    </source>
</evidence>
<accession>A0A8H4JIZ0</accession>
<dbReference type="EMBL" id="JAADJF010000260">
    <property type="protein sequence ID" value="KAF4429648.1"/>
    <property type="molecule type" value="Genomic_DNA"/>
</dbReference>
<name>A0A8H4JIZ0_9HYPO</name>
<proteinExistence type="predicted"/>